<gene>
    <name evidence="1" type="ORF">I6G64_19850</name>
</gene>
<reference evidence="1 2" key="1">
    <citation type="submission" date="2020-12" db="EMBL/GenBank/DDBJ databases">
        <title>FDA dAtabase for Regulatory Grade micrObial Sequences (FDA-ARGOS): Supporting development and validation of Infectious Disease Dx tests.</title>
        <authorList>
            <person name="Sproer C."/>
            <person name="Gronow S."/>
            <person name="Severitt S."/>
            <person name="Schroder I."/>
            <person name="Tallon L."/>
            <person name="Sadzewicz L."/>
            <person name="Zhao X."/>
            <person name="Boylan J."/>
            <person name="Ott S."/>
            <person name="Bowen H."/>
            <person name="Vavikolanu K."/>
            <person name="Mehta A."/>
            <person name="Aluvathingal J."/>
            <person name="Nadendla S."/>
            <person name="Lowell S."/>
            <person name="Myers T."/>
            <person name="Yan Y."/>
            <person name="Sichtig H."/>
        </authorList>
    </citation>
    <scope>NUCLEOTIDE SEQUENCE [LARGE SCALE GENOMIC DNA]</scope>
    <source>
        <strain evidence="1 2">FDAARGOS_907</strain>
    </source>
</reference>
<proteinExistence type="predicted"/>
<evidence type="ECO:0000313" key="1">
    <source>
        <dbReference type="EMBL" id="QPS19808.1"/>
    </source>
</evidence>
<organism evidence="1 2">
    <name type="scientific">Serratia plymuthica</name>
    <dbReference type="NCBI Taxonomy" id="82996"/>
    <lineage>
        <taxon>Bacteria</taxon>
        <taxon>Pseudomonadati</taxon>
        <taxon>Pseudomonadota</taxon>
        <taxon>Gammaproteobacteria</taxon>
        <taxon>Enterobacterales</taxon>
        <taxon>Yersiniaceae</taxon>
        <taxon>Serratia</taxon>
    </lineage>
</organism>
<dbReference type="Proteomes" id="UP000594967">
    <property type="component" value="Chromosome"/>
</dbReference>
<evidence type="ECO:0000313" key="2">
    <source>
        <dbReference type="Proteomes" id="UP000594967"/>
    </source>
</evidence>
<protein>
    <recommendedName>
        <fullName evidence="3">DUF4935 domain-containing protein</fullName>
    </recommendedName>
</protein>
<keyword evidence="2" id="KW-1185">Reference proteome</keyword>
<evidence type="ECO:0008006" key="3">
    <source>
        <dbReference type="Google" id="ProtNLM"/>
    </source>
</evidence>
<dbReference type="EMBL" id="CP065673">
    <property type="protein sequence ID" value="QPS19808.1"/>
    <property type="molecule type" value="Genomic_DNA"/>
</dbReference>
<accession>A0A7T2SQM1</accession>
<name>A0A7T2SQM1_SERPL</name>
<dbReference type="RefSeq" id="WP_063201314.1">
    <property type="nucleotide sequence ID" value="NZ_CAMITG010000004.1"/>
</dbReference>
<sequence length="108" mass="12417">MMTKRIDFINLAEMGKPIFLLDTCSFLDIIRDITRETVTKSNVEASFHLLRIAEEDNGLILLMAEQVMHELNDNESYVEDEAKRSLVKFKSQAIRVNDVASFLVLKII</sequence>